<reference evidence="1" key="1">
    <citation type="submission" date="2021-05" db="EMBL/GenBank/DDBJ databases">
        <title>Genome of Sphingobium sp. strain.</title>
        <authorList>
            <person name="Fan R."/>
        </authorList>
    </citation>
    <scope>NUCLEOTIDE SEQUENCE</scope>
    <source>
        <strain evidence="1">H33</strain>
    </source>
</reference>
<proteinExistence type="predicted"/>
<evidence type="ECO:0000313" key="1">
    <source>
        <dbReference type="EMBL" id="MBT2187555.1"/>
    </source>
</evidence>
<dbReference type="AlphaFoldDB" id="A0A9X1DCF6"/>
<comment type="caution">
    <text evidence="1">The sequence shown here is derived from an EMBL/GenBank/DDBJ whole genome shotgun (WGS) entry which is preliminary data.</text>
</comment>
<protein>
    <submittedName>
        <fullName evidence="1">Uncharacterized protein</fullName>
    </submittedName>
</protein>
<accession>A0A9X1DCF6</accession>
<dbReference type="EMBL" id="JAHGAW010000007">
    <property type="protein sequence ID" value="MBT2187555.1"/>
    <property type="molecule type" value="Genomic_DNA"/>
</dbReference>
<sequence>MPIPEVQLDHAFAEALENNPGFRTWLISEGRFWRHPNAALLCTEQETARKSAKHWWKHWWTRLPDGSESETDIFSVWECDGFRFAIHIENKPPHGNLSFIQAATYRRRATFMANQPRWLSYSDFETIILAPSSFIERHRECANQFDRAITYEQIARFVPLMQAALDESEKD</sequence>
<organism evidence="1 2">
    <name type="scientific">Sphingobium nicotianae</name>
    <dbReference type="NCBI Taxonomy" id="2782607"/>
    <lineage>
        <taxon>Bacteria</taxon>
        <taxon>Pseudomonadati</taxon>
        <taxon>Pseudomonadota</taxon>
        <taxon>Alphaproteobacteria</taxon>
        <taxon>Sphingomonadales</taxon>
        <taxon>Sphingomonadaceae</taxon>
        <taxon>Sphingobium</taxon>
    </lineage>
</organism>
<evidence type="ECO:0000313" key="2">
    <source>
        <dbReference type="Proteomes" id="UP001138757"/>
    </source>
</evidence>
<gene>
    <name evidence="1" type="ORF">KK488_11440</name>
</gene>
<keyword evidence="2" id="KW-1185">Reference proteome</keyword>
<dbReference type="RefSeq" id="WP_214623637.1">
    <property type="nucleotide sequence ID" value="NZ_JAHGAW010000007.1"/>
</dbReference>
<name>A0A9X1DCF6_9SPHN</name>
<dbReference type="Proteomes" id="UP001138757">
    <property type="component" value="Unassembled WGS sequence"/>
</dbReference>